<protein>
    <submittedName>
        <fullName evidence="1">Uncharacterized protein</fullName>
    </submittedName>
</protein>
<comment type="caution">
    <text evidence="1">The sequence shown here is derived from an EMBL/GenBank/DDBJ whole genome shotgun (WGS) entry which is preliminary data.</text>
</comment>
<proteinExistence type="predicted"/>
<dbReference type="InParanoid" id="A0A0V1AQE1"/>
<gene>
    <name evidence="1" type="ORF">T01_4880</name>
</gene>
<organism evidence="1 2">
    <name type="scientific">Trichinella spiralis</name>
    <name type="common">Trichina worm</name>
    <dbReference type="NCBI Taxonomy" id="6334"/>
    <lineage>
        <taxon>Eukaryota</taxon>
        <taxon>Metazoa</taxon>
        <taxon>Ecdysozoa</taxon>
        <taxon>Nematoda</taxon>
        <taxon>Enoplea</taxon>
        <taxon>Dorylaimia</taxon>
        <taxon>Trichinellida</taxon>
        <taxon>Trichinellidae</taxon>
        <taxon>Trichinella</taxon>
    </lineage>
</organism>
<accession>A0A0V1AQE1</accession>
<dbReference type="AlphaFoldDB" id="A0A0V1AQE1"/>
<evidence type="ECO:0000313" key="2">
    <source>
        <dbReference type="Proteomes" id="UP000054776"/>
    </source>
</evidence>
<name>A0A0V1AQE1_TRISP</name>
<dbReference type="EMBL" id="JYDH01000300">
    <property type="protein sequence ID" value="KRY26980.1"/>
    <property type="molecule type" value="Genomic_DNA"/>
</dbReference>
<reference evidence="1 2" key="1">
    <citation type="submission" date="2015-01" db="EMBL/GenBank/DDBJ databases">
        <title>Evolution of Trichinella species and genotypes.</title>
        <authorList>
            <person name="Korhonen P.K."/>
            <person name="Edoardo P."/>
            <person name="Giuseppe L.R."/>
            <person name="Gasser R.B."/>
        </authorList>
    </citation>
    <scope>NUCLEOTIDE SEQUENCE [LARGE SCALE GENOMIC DNA]</scope>
    <source>
        <strain evidence="1">ISS3</strain>
    </source>
</reference>
<sequence length="74" mass="8406">MQRCCCCCCIQLKLKNPNALFRRQASSGAEINDCLQIELVQASNFFRIECVVYLRKVDCGDELTYNGIAFSAIY</sequence>
<evidence type="ECO:0000313" key="1">
    <source>
        <dbReference type="EMBL" id="KRY26980.1"/>
    </source>
</evidence>
<keyword evidence="2" id="KW-1185">Reference proteome</keyword>
<dbReference type="Proteomes" id="UP000054776">
    <property type="component" value="Unassembled WGS sequence"/>
</dbReference>